<dbReference type="eggNOG" id="COG3889">
    <property type="taxonomic scope" value="Bacteria"/>
</dbReference>
<sequence length="256" mass="29402">MRYIAFGLLAFLALIILAGYGAVSWVDIATIQFMDWIMELAIFGWLVTITTVPWNVHFQAREVVAEINLSLEKGIPIDSEQRQYAVMVDRRSLWIALALHGVSAIGLFALAWWHISAIGYLGSLAALLLTVLRPSIRAYAFLARRLSMIQRQCKYPREDVLELRGRIAMQEKQTESLMQRLNLDDPTAWISEQQRQWESIRQDLNRMMTALETLKVNNQVEHQQLARDTESAIANLSEDAQFLNQVRELIRFVKTA</sequence>
<dbReference type="OrthoDB" id="509327at2"/>
<dbReference type="EMBL" id="CP000828">
    <property type="protein sequence ID" value="ABW29202.1"/>
    <property type="molecule type" value="Genomic_DNA"/>
</dbReference>
<evidence type="ECO:0000256" key="1">
    <source>
        <dbReference type="SAM" id="Phobius"/>
    </source>
</evidence>
<reference evidence="2 3" key="1">
    <citation type="journal article" date="2008" name="Proc. Natl. Acad. Sci. U.S.A.">
        <title>Niche adaptation and genome expansion in the chlorophyll d-producing cyanobacterium Acaryochloris marina.</title>
        <authorList>
            <person name="Swingley W.D."/>
            <person name="Chen M."/>
            <person name="Cheung P.C."/>
            <person name="Conrad A.L."/>
            <person name="Dejesa L.C."/>
            <person name="Hao J."/>
            <person name="Honchak B.M."/>
            <person name="Karbach L.E."/>
            <person name="Kurdoglu A."/>
            <person name="Lahiri S."/>
            <person name="Mastrian S.D."/>
            <person name="Miyashita H."/>
            <person name="Page L."/>
            <person name="Ramakrishna P."/>
            <person name="Satoh S."/>
            <person name="Sattley W.M."/>
            <person name="Shimada Y."/>
            <person name="Taylor H.L."/>
            <person name="Tomo T."/>
            <person name="Tsuchiya T."/>
            <person name="Wang Z.T."/>
            <person name="Raymond J."/>
            <person name="Mimuro M."/>
            <person name="Blankenship R.E."/>
            <person name="Touchman J.W."/>
        </authorList>
    </citation>
    <scope>NUCLEOTIDE SEQUENCE [LARGE SCALE GENOMIC DNA]</scope>
    <source>
        <strain evidence="3">MBIC 11017</strain>
    </source>
</reference>
<dbReference type="Proteomes" id="UP000000268">
    <property type="component" value="Chromosome"/>
</dbReference>
<keyword evidence="1" id="KW-0812">Transmembrane</keyword>
<feature type="transmembrane region" description="Helical" evidence="1">
    <location>
        <begin position="92"/>
        <end position="115"/>
    </location>
</feature>
<feature type="transmembrane region" description="Helical" evidence="1">
    <location>
        <begin position="121"/>
        <end position="142"/>
    </location>
</feature>
<organism evidence="2 3">
    <name type="scientific">Acaryochloris marina (strain MBIC 11017)</name>
    <dbReference type="NCBI Taxonomy" id="329726"/>
    <lineage>
        <taxon>Bacteria</taxon>
        <taxon>Bacillati</taxon>
        <taxon>Cyanobacteriota</taxon>
        <taxon>Cyanophyceae</taxon>
        <taxon>Acaryochloridales</taxon>
        <taxon>Acaryochloridaceae</taxon>
        <taxon>Acaryochloris</taxon>
    </lineage>
</organism>
<name>B0CCP0_ACAM1</name>
<dbReference type="AlphaFoldDB" id="B0CCP0"/>
<protein>
    <submittedName>
        <fullName evidence="2">Uncharacterized protein</fullName>
    </submittedName>
</protein>
<dbReference type="HOGENOM" id="CLU_1081577_0_0_3"/>
<accession>B0CCP0</accession>
<evidence type="ECO:0000313" key="3">
    <source>
        <dbReference type="Proteomes" id="UP000000268"/>
    </source>
</evidence>
<feature type="transmembrane region" description="Helical" evidence="1">
    <location>
        <begin position="37"/>
        <end position="56"/>
    </location>
</feature>
<dbReference type="KEGG" id="amr:AM1_4222"/>
<keyword evidence="1" id="KW-0472">Membrane</keyword>
<evidence type="ECO:0000313" key="2">
    <source>
        <dbReference type="EMBL" id="ABW29202.1"/>
    </source>
</evidence>
<dbReference type="RefSeq" id="WP_012164536.1">
    <property type="nucleotide sequence ID" value="NC_009925.1"/>
</dbReference>
<gene>
    <name evidence="2" type="ordered locus">AM1_4222</name>
</gene>
<dbReference type="STRING" id="329726.AM1_4222"/>
<keyword evidence="1" id="KW-1133">Transmembrane helix</keyword>
<keyword evidence="3" id="KW-1185">Reference proteome</keyword>
<proteinExistence type="predicted"/>